<dbReference type="InterPro" id="IPR002933">
    <property type="entry name" value="Peptidase_M20"/>
</dbReference>
<organism evidence="8 9">
    <name type="scientific">Heterostelium pallidum (strain ATCC 26659 / Pp 5 / PN500)</name>
    <name type="common">Cellular slime mold</name>
    <name type="synonym">Polysphondylium pallidum</name>
    <dbReference type="NCBI Taxonomy" id="670386"/>
    <lineage>
        <taxon>Eukaryota</taxon>
        <taxon>Amoebozoa</taxon>
        <taxon>Evosea</taxon>
        <taxon>Eumycetozoa</taxon>
        <taxon>Dictyostelia</taxon>
        <taxon>Acytosteliales</taxon>
        <taxon>Acytosteliaceae</taxon>
        <taxon>Heterostelium</taxon>
    </lineage>
</organism>
<keyword evidence="4" id="KW-0378">Hydrolase</keyword>
<dbReference type="Gene3D" id="3.40.630.10">
    <property type="entry name" value="Zn peptidases"/>
    <property type="match status" value="1"/>
</dbReference>
<dbReference type="PANTHER" id="PTHR45962:SF1">
    <property type="entry name" value="N-FATTY-ACYL-AMINO ACID SYNTHASE_HYDROLASE PM20D1"/>
    <property type="match status" value="1"/>
</dbReference>
<dbReference type="InterPro" id="IPR047177">
    <property type="entry name" value="Pept_M20A"/>
</dbReference>
<evidence type="ECO:0000256" key="3">
    <source>
        <dbReference type="ARBA" id="ARBA00022723"/>
    </source>
</evidence>
<dbReference type="STRING" id="670386.D3AW52"/>
<dbReference type="Proteomes" id="UP000001396">
    <property type="component" value="Unassembled WGS sequence"/>
</dbReference>
<evidence type="ECO:0000256" key="2">
    <source>
        <dbReference type="ARBA" id="ARBA00022670"/>
    </source>
</evidence>
<comment type="caution">
    <text evidence="8">The sequence shown here is derived from an EMBL/GenBank/DDBJ whole genome shotgun (WGS) entry which is preliminary data.</text>
</comment>
<evidence type="ECO:0000256" key="4">
    <source>
        <dbReference type="ARBA" id="ARBA00022801"/>
    </source>
</evidence>
<gene>
    <name evidence="8" type="ORF">PPL_00321</name>
</gene>
<dbReference type="SUPFAM" id="SSF53187">
    <property type="entry name" value="Zn-dependent exopeptidases"/>
    <property type="match status" value="1"/>
</dbReference>
<dbReference type="GO" id="GO:0046872">
    <property type="term" value="F:metal ion binding"/>
    <property type="evidence" value="ECO:0007669"/>
    <property type="project" value="UniProtKB-KW"/>
</dbReference>
<evidence type="ECO:0000256" key="6">
    <source>
        <dbReference type="SAM" id="SignalP"/>
    </source>
</evidence>
<dbReference type="SUPFAM" id="SSF55031">
    <property type="entry name" value="Bacterial exopeptidase dimerisation domain"/>
    <property type="match status" value="1"/>
</dbReference>
<feature type="chain" id="PRO_5003041977" description="Peptidase M20 dimerisation domain-containing protein" evidence="6">
    <location>
        <begin position="19"/>
        <end position="453"/>
    </location>
</feature>
<protein>
    <recommendedName>
        <fullName evidence="7">Peptidase M20 dimerisation domain-containing protein</fullName>
    </recommendedName>
</protein>
<dbReference type="Gene3D" id="1.10.150.900">
    <property type="match status" value="1"/>
</dbReference>
<dbReference type="InterPro" id="IPR011650">
    <property type="entry name" value="Peptidase_M20_dimer"/>
</dbReference>
<dbReference type="Gene3D" id="3.30.70.360">
    <property type="match status" value="1"/>
</dbReference>
<dbReference type="PANTHER" id="PTHR45962">
    <property type="entry name" value="N-FATTY-ACYL-AMINO ACID SYNTHASE/HYDROLASE PM20D1"/>
    <property type="match status" value="1"/>
</dbReference>
<keyword evidence="6" id="KW-0732">Signal</keyword>
<evidence type="ECO:0000313" key="9">
    <source>
        <dbReference type="Proteomes" id="UP000001396"/>
    </source>
</evidence>
<dbReference type="GeneID" id="31355855"/>
<evidence type="ECO:0000259" key="7">
    <source>
        <dbReference type="Pfam" id="PF07687"/>
    </source>
</evidence>
<dbReference type="InterPro" id="IPR001261">
    <property type="entry name" value="ArgE/DapE_CS"/>
</dbReference>
<comment type="similarity">
    <text evidence="1">Belongs to the peptidase M20A family.</text>
</comment>
<dbReference type="GO" id="GO:0006508">
    <property type="term" value="P:proteolysis"/>
    <property type="evidence" value="ECO:0007669"/>
    <property type="project" value="UniProtKB-KW"/>
</dbReference>
<sequence length="453" mass="51073">MKLNIYIFLILYIININSILEIKGYPQSKENVISLKLANAIKIQTISYGSYDVNSKKDNQQFDEFIKYLRVTFPLIHNKLKVNIINNHSLLYQWEGKNKDLLPILINSHYDVVPVDKSSWTVDPFGGVIKDGYIWGRGAIDDKSSVIASMEAVEYLLSQSLTLKRSIYLAIGHDEELQGAQGHKKIAEYLMNNKIKAEMIIDEGNPLREAGYMGVKNKTSVIGVYEKGSLFYTISANGTTGHSSMPPSLKSPIGILAKAIIKLESNPVPYFEDKQYQNPYLDLFSPEQISTNPSLYYIKRTTTTVTMFNSGIKPNVLPVSATAWVSHRVAPGIDIPSLVERNIKLINDTRITLKVLSTRPLSPYSSPNSTSYNAVKQTILRVFGDNTEVYSGGMLANTDTIHYWHISPNIFRITPIIVNDNDYGIHKSDEKLSTTNLLNFVNFYENLILNMNK</sequence>
<dbReference type="RefSeq" id="XP_020438630.1">
    <property type="nucleotide sequence ID" value="XM_020571356.1"/>
</dbReference>
<evidence type="ECO:0000256" key="1">
    <source>
        <dbReference type="ARBA" id="ARBA00006247"/>
    </source>
</evidence>
<dbReference type="FunFam" id="3.40.630.10:FF:000027">
    <property type="entry name" value="N-fatty-acyl-amino acid synthase/hydrolase PM20D1"/>
    <property type="match status" value="1"/>
</dbReference>
<accession>D3AW52</accession>
<feature type="signal peptide" evidence="6">
    <location>
        <begin position="1"/>
        <end position="18"/>
    </location>
</feature>
<dbReference type="Pfam" id="PF07687">
    <property type="entry name" value="M20_dimer"/>
    <property type="match status" value="1"/>
</dbReference>
<dbReference type="Pfam" id="PF01546">
    <property type="entry name" value="Peptidase_M20"/>
    <property type="match status" value="1"/>
</dbReference>
<feature type="domain" description="Peptidase M20 dimerisation" evidence="7">
    <location>
        <begin position="226"/>
        <end position="348"/>
    </location>
</feature>
<keyword evidence="9" id="KW-1185">Reference proteome</keyword>
<keyword evidence="5" id="KW-0862">Zinc</keyword>
<dbReference type="EMBL" id="ADBJ01000002">
    <property type="protein sequence ID" value="EFA86525.1"/>
    <property type="molecule type" value="Genomic_DNA"/>
</dbReference>
<dbReference type="GO" id="GO:0008233">
    <property type="term" value="F:peptidase activity"/>
    <property type="evidence" value="ECO:0007669"/>
    <property type="project" value="UniProtKB-KW"/>
</dbReference>
<keyword evidence="2" id="KW-0645">Protease</keyword>
<dbReference type="InterPro" id="IPR036264">
    <property type="entry name" value="Bact_exopeptidase_dim_dom"/>
</dbReference>
<evidence type="ECO:0000256" key="5">
    <source>
        <dbReference type="ARBA" id="ARBA00022833"/>
    </source>
</evidence>
<dbReference type="AlphaFoldDB" id="D3AW52"/>
<keyword evidence="3" id="KW-0479">Metal-binding</keyword>
<reference evidence="8 9" key="1">
    <citation type="journal article" date="2011" name="Genome Res.">
        <title>Phylogeny-wide analysis of social amoeba genomes highlights ancient origins for complex intercellular communication.</title>
        <authorList>
            <person name="Heidel A.J."/>
            <person name="Lawal H.M."/>
            <person name="Felder M."/>
            <person name="Schilde C."/>
            <person name="Helps N.R."/>
            <person name="Tunggal B."/>
            <person name="Rivero F."/>
            <person name="John U."/>
            <person name="Schleicher M."/>
            <person name="Eichinger L."/>
            <person name="Platzer M."/>
            <person name="Noegel A.A."/>
            <person name="Schaap P."/>
            <person name="Gloeckner G."/>
        </authorList>
    </citation>
    <scope>NUCLEOTIDE SEQUENCE [LARGE SCALE GENOMIC DNA]</scope>
    <source>
        <strain evidence="9">ATCC 26659 / Pp 5 / PN500</strain>
    </source>
</reference>
<name>D3AW52_HETP5</name>
<dbReference type="InParanoid" id="D3AW52"/>
<dbReference type="PROSITE" id="PS00758">
    <property type="entry name" value="ARGE_DAPE_CPG2_1"/>
    <property type="match status" value="1"/>
</dbReference>
<evidence type="ECO:0000313" key="8">
    <source>
        <dbReference type="EMBL" id="EFA86525.1"/>
    </source>
</evidence>
<proteinExistence type="inferred from homology"/>